<evidence type="ECO:0000313" key="2">
    <source>
        <dbReference type="Proteomes" id="UP000637578"/>
    </source>
</evidence>
<reference evidence="1" key="1">
    <citation type="journal article" date="2014" name="Int. J. Syst. Evol. Microbiol.">
        <title>Complete genome sequence of Corynebacterium casei LMG S-19264T (=DSM 44701T), isolated from a smear-ripened cheese.</title>
        <authorList>
            <consortium name="US DOE Joint Genome Institute (JGI-PGF)"/>
            <person name="Walter F."/>
            <person name="Albersmeier A."/>
            <person name="Kalinowski J."/>
            <person name="Ruckert C."/>
        </authorList>
    </citation>
    <scope>NUCLEOTIDE SEQUENCE</scope>
    <source>
        <strain evidence="1">CGMCC 4.5737</strain>
    </source>
</reference>
<evidence type="ECO:0000313" key="1">
    <source>
        <dbReference type="EMBL" id="GGM67822.1"/>
    </source>
</evidence>
<organism evidence="1 2">
    <name type="scientific">Longimycelium tulufanense</name>
    <dbReference type="NCBI Taxonomy" id="907463"/>
    <lineage>
        <taxon>Bacteria</taxon>
        <taxon>Bacillati</taxon>
        <taxon>Actinomycetota</taxon>
        <taxon>Actinomycetes</taxon>
        <taxon>Pseudonocardiales</taxon>
        <taxon>Pseudonocardiaceae</taxon>
        <taxon>Longimycelium</taxon>
    </lineage>
</organism>
<protein>
    <submittedName>
        <fullName evidence="1">Uncharacterized protein</fullName>
    </submittedName>
</protein>
<gene>
    <name evidence="1" type="ORF">GCM10012275_43030</name>
</gene>
<proteinExistence type="predicted"/>
<dbReference type="RefSeq" id="WP_189060210.1">
    <property type="nucleotide sequence ID" value="NZ_BMMK01000022.1"/>
</dbReference>
<sequence length="79" mass="8725">MTWTTVRLDELRRRSSRLSVRLASTPAPPPAASTLDVEALAAGRIAAAEYEGTQRGYAAGYEHAHRHDPHLAPEWDLEC</sequence>
<dbReference type="AlphaFoldDB" id="A0A8J3FY18"/>
<keyword evidence="2" id="KW-1185">Reference proteome</keyword>
<name>A0A8J3FY18_9PSEU</name>
<reference evidence="1" key="2">
    <citation type="submission" date="2020-09" db="EMBL/GenBank/DDBJ databases">
        <authorList>
            <person name="Sun Q."/>
            <person name="Zhou Y."/>
        </authorList>
    </citation>
    <scope>NUCLEOTIDE SEQUENCE</scope>
    <source>
        <strain evidence="1">CGMCC 4.5737</strain>
    </source>
</reference>
<accession>A0A8J3FY18</accession>
<dbReference type="Proteomes" id="UP000637578">
    <property type="component" value="Unassembled WGS sequence"/>
</dbReference>
<comment type="caution">
    <text evidence="1">The sequence shown here is derived from an EMBL/GenBank/DDBJ whole genome shotgun (WGS) entry which is preliminary data.</text>
</comment>
<dbReference type="EMBL" id="BMMK01000022">
    <property type="protein sequence ID" value="GGM67822.1"/>
    <property type="molecule type" value="Genomic_DNA"/>
</dbReference>